<dbReference type="InterPro" id="IPR036291">
    <property type="entry name" value="NAD(P)-bd_dom_sf"/>
</dbReference>
<evidence type="ECO:0000313" key="2">
    <source>
        <dbReference type="EMBL" id="KUK77398.1"/>
    </source>
</evidence>
<dbReference type="GO" id="GO:0000166">
    <property type="term" value="F:nucleotide binding"/>
    <property type="evidence" value="ECO:0007669"/>
    <property type="project" value="InterPro"/>
</dbReference>
<organism evidence="2 3">
    <name type="scientific">candidate division WS6 bacterium 34_10</name>
    <dbReference type="NCBI Taxonomy" id="1641389"/>
    <lineage>
        <taxon>Bacteria</taxon>
        <taxon>Candidatus Dojkabacteria</taxon>
    </lineage>
</organism>
<evidence type="ECO:0000313" key="3">
    <source>
        <dbReference type="Proteomes" id="UP000053904"/>
    </source>
</evidence>
<dbReference type="SUPFAM" id="SSF55347">
    <property type="entry name" value="Glyceraldehyde-3-phosphate dehydrogenase-like, C-terminal domain"/>
    <property type="match status" value="1"/>
</dbReference>
<dbReference type="SUPFAM" id="SSF51735">
    <property type="entry name" value="NAD(P)-binding Rossmann-fold domains"/>
    <property type="match status" value="1"/>
</dbReference>
<dbReference type="Pfam" id="PF01408">
    <property type="entry name" value="GFO_IDH_MocA"/>
    <property type="match status" value="1"/>
</dbReference>
<dbReference type="Gene3D" id="3.40.50.720">
    <property type="entry name" value="NAD(P)-binding Rossmann-like Domain"/>
    <property type="match status" value="1"/>
</dbReference>
<gene>
    <name evidence="2" type="ORF">XD93_0355</name>
</gene>
<reference evidence="3" key="1">
    <citation type="journal article" date="2015" name="MBio">
        <title>Genome-Resolved Metagenomic Analysis Reveals Roles for Candidate Phyla and Other Microbial Community Members in Biogeochemical Transformations in Oil Reservoirs.</title>
        <authorList>
            <person name="Hu P."/>
            <person name="Tom L."/>
            <person name="Singh A."/>
            <person name="Thomas B.C."/>
            <person name="Baker B.J."/>
            <person name="Piceno Y.M."/>
            <person name="Andersen G.L."/>
            <person name="Banfield J.F."/>
        </authorList>
    </citation>
    <scope>NUCLEOTIDE SEQUENCE [LARGE SCALE GENOMIC DNA]</scope>
</reference>
<feature type="domain" description="Gfo/Idh/MocA-like oxidoreductase N-terminal" evidence="1">
    <location>
        <begin position="5"/>
        <end position="99"/>
    </location>
</feature>
<dbReference type="PANTHER" id="PTHR43377:SF1">
    <property type="entry name" value="BILIVERDIN REDUCTASE A"/>
    <property type="match status" value="1"/>
</dbReference>
<evidence type="ECO:0000259" key="1">
    <source>
        <dbReference type="Pfam" id="PF01408"/>
    </source>
</evidence>
<dbReference type="InterPro" id="IPR000683">
    <property type="entry name" value="Gfo/Idh/MocA-like_OxRdtase_N"/>
</dbReference>
<name>A0A101HIP0_9BACT</name>
<dbReference type="AlphaFoldDB" id="A0A101HIP0"/>
<accession>A0A101HIP0</accession>
<sequence length="396" mass="44232">MGNAIRIGIVGCGFAADFHYNSYQRVTGVDVKVVGITSPTKEHRECFSRERGIKAFNSLEAMLPEVDVIDVCTPVYNHEELSVKSLEEGKHVVVEKPFTGYFGPPGDNRFKGNTFPKEKMLEEAIASTKRIIDAALKNRKTVCYAENWIYAPAVQKEAEIITKSRGQILWALGGQSHSGSLSPAYGIWRLSGGGSIVGKSCHPLSALLYLKQVEGIVHNNRAIRPKSVSARTHEITRNPRFINKGFLRTDYDDIEDYGYIHVVFDDGMIADIFATELVMGGVHNWLEIFANNHRIRCNLSPTDSLELYNPDEKQLEDVYIMEKIGTKQGWSNPAPDENFMFGYPQEIQDFMESIASAREPKAGMLLASDVMSVLYSAYVSAEKKGKEVNIPLNINI</sequence>
<dbReference type="Proteomes" id="UP000053904">
    <property type="component" value="Unassembled WGS sequence"/>
</dbReference>
<protein>
    <recommendedName>
        <fullName evidence="1">Gfo/Idh/MocA-like oxidoreductase N-terminal domain-containing protein</fullName>
    </recommendedName>
</protein>
<proteinExistence type="predicted"/>
<dbReference type="PANTHER" id="PTHR43377">
    <property type="entry name" value="BILIVERDIN REDUCTASE A"/>
    <property type="match status" value="1"/>
</dbReference>
<dbReference type="InterPro" id="IPR051450">
    <property type="entry name" value="Gfo/Idh/MocA_Oxidoreductases"/>
</dbReference>
<dbReference type="Gene3D" id="3.30.360.10">
    <property type="entry name" value="Dihydrodipicolinate Reductase, domain 2"/>
    <property type="match status" value="1"/>
</dbReference>
<dbReference type="EMBL" id="LGGO01000037">
    <property type="protein sequence ID" value="KUK77398.1"/>
    <property type="molecule type" value="Genomic_DNA"/>
</dbReference>
<comment type="caution">
    <text evidence="2">The sequence shown here is derived from an EMBL/GenBank/DDBJ whole genome shotgun (WGS) entry which is preliminary data.</text>
</comment>